<name>A0AAW1IUD1_POPJA</name>
<dbReference type="EMBL" id="JASPKY010000543">
    <property type="protein sequence ID" value="KAK9693401.1"/>
    <property type="molecule type" value="Genomic_DNA"/>
</dbReference>
<reference evidence="1 2" key="1">
    <citation type="journal article" date="2024" name="BMC Genomics">
        <title>De novo assembly and annotation of Popillia japonica's genome with initial clues to its potential as an invasive pest.</title>
        <authorList>
            <person name="Cucini C."/>
            <person name="Boschi S."/>
            <person name="Funari R."/>
            <person name="Cardaioli E."/>
            <person name="Iannotti N."/>
            <person name="Marturano G."/>
            <person name="Paoli F."/>
            <person name="Bruttini M."/>
            <person name="Carapelli A."/>
            <person name="Frati F."/>
            <person name="Nardi F."/>
        </authorList>
    </citation>
    <scope>NUCLEOTIDE SEQUENCE [LARGE SCALE GENOMIC DNA]</scope>
    <source>
        <strain evidence="1">DMR45628</strain>
    </source>
</reference>
<dbReference type="AlphaFoldDB" id="A0AAW1IUD1"/>
<keyword evidence="2" id="KW-1185">Reference proteome</keyword>
<protein>
    <submittedName>
        <fullName evidence="1">Uncharacterized protein</fullName>
    </submittedName>
</protein>
<comment type="caution">
    <text evidence="1">The sequence shown here is derived from an EMBL/GenBank/DDBJ whole genome shotgun (WGS) entry which is preliminary data.</text>
</comment>
<accession>A0AAW1IUD1</accession>
<organism evidence="1 2">
    <name type="scientific">Popillia japonica</name>
    <name type="common">Japanese beetle</name>
    <dbReference type="NCBI Taxonomy" id="7064"/>
    <lineage>
        <taxon>Eukaryota</taxon>
        <taxon>Metazoa</taxon>
        <taxon>Ecdysozoa</taxon>
        <taxon>Arthropoda</taxon>
        <taxon>Hexapoda</taxon>
        <taxon>Insecta</taxon>
        <taxon>Pterygota</taxon>
        <taxon>Neoptera</taxon>
        <taxon>Endopterygota</taxon>
        <taxon>Coleoptera</taxon>
        <taxon>Polyphaga</taxon>
        <taxon>Scarabaeiformia</taxon>
        <taxon>Scarabaeidae</taxon>
        <taxon>Rutelinae</taxon>
        <taxon>Popillia</taxon>
    </lineage>
</organism>
<evidence type="ECO:0000313" key="1">
    <source>
        <dbReference type="EMBL" id="KAK9693401.1"/>
    </source>
</evidence>
<sequence length="118" mass="13809">MSTKEPARTFNLDLKQQIVFVRYYRNLPEISVHKLTLKILILLGSIKAITQNIESQHYISIPMKTLAWVLLKFPRHPQISEAVPRTLDGLRPERYWQLVFQDAVAPNQLVALLEFLER</sequence>
<gene>
    <name evidence="1" type="ORF">QE152_g34215</name>
</gene>
<dbReference type="Proteomes" id="UP001458880">
    <property type="component" value="Unassembled WGS sequence"/>
</dbReference>
<proteinExistence type="predicted"/>
<evidence type="ECO:0000313" key="2">
    <source>
        <dbReference type="Proteomes" id="UP001458880"/>
    </source>
</evidence>